<dbReference type="GeneID" id="17308598"/>
<protein>
    <submittedName>
        <fullName evidence="1 2">Uncharacterized protein</fullName>
    </submittedName>
</protein>
<dbReference type="PaxDb" id="55529-EKX51813"/>
<proteinExistence type="predicted"/>
<reference evidence="3" key="2">
    <citation type="submission" date="2012-11" db="EMBL/GenBank/DDBJ databases">
        <authorList>
            <person name="Kuo A."/>
            <person name="Curtis B.A."/>
            <person name="Tanifuji G."/>
            <person name="Burki F."/>
            <person name="Gruber A."/>
            <person name="Irimia M."/>
            <person name="Maruyama S."/>
            <person name="Arias M.C."/>
            <person name="Ball S.G."/>
            <person name="Gile G.H."/>
            <person name="Hirakawa Y."/>
            <person name="Hopkins J.F."/>
            <person name="Rensing S.A."/>
            <person name="Schmutz J."/>
            <person name="Symeonidi A."/>
            <person name="Elias M."/>
            <person name="Eveleigh R.J."/>
            <person name="Herman E.K."/>
            <person name="Klute M.J."/>
            <person name="Nakayama T."/>
            <person name="Obornik M."/>
            <person name="Reyes-Prieto A."/>
            <person name="Armbrust E.V."/>
            <person name="Aves S.J."/>
            <person name="Beiko R.G."/>
            <person name="Coutinho P."/>
            <person name="Dacks J.B."/>
            <person name="Durnford D.G."/>
            <person name="Fast N.M."/>
            <person name="Green B.R."/>
            <person name="Grisdale C."/>
            <person name="Hempe F."/>
            <person name="Henrissat B."/>
            <person name="Hoppner M.P."/>
            <person name="Ishida K.-I."/>
            <person name="Kim E."/>
            <person name="Koreny L."/>
            <person name="Kroth P.G."/>
            <person name="Liu Y."/>
            <person name="Malik S.-B."/>
            <person name="Maier U.G."/>
            <person name="McRose D."/>
            <person name="Mock T."/>
            <person name="Neilson J.A."/>
            <person name="Onodera N.T."/>
            <person name="Poole A.M."/>
            <person name="Pritham E.J."/>
            <person name="Richards T.A."/>
            <person name="Rocap G."/>
            <person name="Roy S.W."/>
            <person name="Sarai C."/>
            <person name="Schaack S."/>
            <person name="Shirato S."/>
            <person name="Slamovits C.H."/>
            <person name="Spencer D.F."/>
            <person name="Suzuki S."/>
            <person name="Worden A.Z."/>
            <person name="Zauner S."/>
            <person name="Barry K."/>
            <person name="Bell C."/>
            <person name="Bharti A.K."/>
            <person name="Crow J.A."/>
            <person name="Grimwood J."/>
            <person name="Kramer R."/>
            <person name="Lindquist E."/>
            <person name="Lucas S."/>
            <person name="Salamov A."/>
            <person name="McFadden G.I."/>
            <person name="Lane C.E."/>
            <person name="Keeling P.J."/>
            <person name="Gray M.W."/>
            <person name="Grigoriev I.V."/>
            <person name="Archibald J.M."/>
        </authorList>
    </citation>
    <scope>NUCLEOTIDE SEQUENCE</scope>
    <source>
        <strain evidence="3">CCMP2712</strain>
    </source>
</reference>
<evidence type="ECO:0000313" key="2">
    <source>
        <dbReference type="EnsemblProtists" id="EKX51813"/>
    </source>
</evidence>
<gene>
    <name evidence="1" type="ORF">GUITHDRAFT_150820</name>
</gene>
<evidence type="ECO:0000313" key="1">
    <source>
        <dbReference type="EMBL" id="EKX51813.1"/>
    </source>
</evidence>
<dbReference type="Proteomes" id="UP000011087">
    <property type="component" value="Unassembled WGS sequence"/>
</dbReference>
<dbReference type="AlphaFoldDB" id="L1JUR1"/>
<name>L1JUR1_GUITC</name>
<dbReference type="KEGG" id="gtt:GUITHDRAFT_150820"/>
<dbReference type="EMBL" id="JH992974">
    <property type="protein sequence ID" value="EKX51813.1"/>
    <property type="molecule type" value="Genomic_DNA"/>
</dbReference>
<evidence type="ECO:0000313" key="3">
    <source>
        <dbReference type="Proteomes" id="UP000011087"/>
    </source>
</evidence>
<dbReference type="EnsemblProtists" id="EKX51813">
    <property type="protein sequence ID" value="EKX51813"/>
    <property type="gene ID" value="GUITHDRAFT_150820"/>
</dbReference>
<dbReference type="HOGENOM" id="CLU_1597564_0_0_1"/>
<organism evidence="1">
    <name type="scientific">Guillardia theta (strain CCMP2712)</name>
    <name type="common">Cryptophyte</name>
    <dbReference type="NCBI Taxonomy" id="905079"/>
    <lineage>
        <taxon>Eukaryota</taxon>
        <taxon>Cryptophyceae</taxon>
        <taxon>Pyrenomonadales</taxon>
        <taxon>Geminigeraceae</taxon>
        <taxon>Guillardia</taxon>
    </lineage>
</organism>
<accession>L1JUR1</accession>
<dbReference type="RefSeq" id="XP_005838793.1">
    <property type="nucleotide sequence ID" value="XM_005838736.1"/>
</dbReference>
<reference evidence="2" key="3">
    <citation type="submission" date="2015-06" db="UniProtKB">
        <authorList>
            <consortium name="EnsemblProtists"/>
        </authorList>
    </citation>
    <scope>IDENTIFICATION</scope>
</reference>
<reference evidence="1 3" key="1">
    <citation type="journal article" date="2012" name="Nature">
        <title>Algal genomes reveal evolutionary mosaicism and the fate of nucleomorphs.</title>
        <authorList>
            <consortium name="DOE Joint Genome Institute"/>
            <person name="Curtis B.A."/>
            <person name="Tanifuji G."/>
            <person name="Burki F."/>
            <person name="Gruber A."/>
            <person name="Irimia M."/>
            <person name="Maruyama S."/>
            <person name="Arias M.C."/>
            <person name="Ball S.G."/>
            <person name="Gile G.H."/>
            <person name="Hirakawa Y."/>
            <person name="Hopkins J.F."/>
            <person name="Kuo A."/>
            <person name="Rensing S.A."/>
            <person name="Schmutz J."/>
            <person name="Symeonidi A."/>
            <person name="Elias M."/>
            <person name="Eveleigh R.J."/>
            <person name="Herman E.K."/>
            <person name="Klute M.J."/>
            <person name="Nakayama T."/>
            <person name="Obornik M."/>
            <person name="Reyes-Prieto A."/>
            <person name="Armbrust E.V."/>
            <person name="Aves S.J."/>
            <person name="Beiko R.G."/>
            <person name="Coutinho P."/>
            <person name="Dacks J.B."/>
            <person name="Durnford D.G."/>
            <person name="Fast N.M."/>
            <person name="Green B.R."/>
            <person name="Grisdale C.J."/>
            <person name="Hempel F."/>
            <person name="Henrissat B."/>
            <person name="Hoppner M.P."/>
            <person name="Ishida K."/>
            <person name="Kim E."/>
            <person name="Koreny L."/>
            <person name="Kroth P.G."/>
            <person name="Liu Y."/>
            <person name="Malik S.B."/>
            <person name="Maier U.G."/>
            <person name="McRose D."/>
            <person name="Mock T."/>
            <person name="Neilson J.A."/>
            <person name="Onodera N.T."/>
            <person name="Poole A.M."/>
            <person name="Pritham E.J."/>
            <person name="Richards T.A."/>
            <person name="Rocap G."/>
            <person name="Roy S.W."/>
            <person name="Sarai C."/>
            <person name="Schaack S."/>
            <person name="Shirato S."/>
            <person name="Slamovits C.H."/>
            <person name="Spencer D.F."/>
            <person name="Suzuki S."/>
            <person name="Worden A.Z."/>
            <person name="Zauner S."/>
            <person name="Barry K."/>
            <person name="Bell C."/>
            <person name="Bharti A.K."/>
            <person name="Crow J.A."/>
            <person name="Grimwood J."/>
            <person name="Kramer R."/>
            <person name="Lindquist E."/>
            <person name="Lucas S."/>
            <person name="Salamov A."/>
            <person name="McFadden G.I."/>
            <person name="Lane C.E."/>
            <person name="Keeling P.J."/>
            <person name="Gray M.W."/>
            <person name="Grigoriev I.V."/>
            <person name="Archibald J.M."/>
        </authorList>
    </citation>
    <scope>NUCLEOTIDE SEQUENCE</scope>
    <source>
        <strain evidence="1 3">CCMP2712</strain>
    </source>
</reference>
<sequence length="167" mass="18460">MIPAFEASQECSSRAHRPCENQNPIIARRRCSCSTDSRRCGEKWVTMLYSRRLSCSMTALPFEKTSHAVVPAVRYPETNSPSLKIVTPSIDKNGNIVAGGGYDDLGRAVRSGLSRSIRNDGNFVRDSTGEWFPVERRTQSTVSAGCLNNCIVYTSAKDILAGVYYLE</sequence>
<keyword evidence="3" id="KW-1185">Reference proteome</keyword>